<keyword evidence="2" id="KW-1133">Transmembrane helix</keyword>
<dbReference type="RefSeq" id="WP_068463210.1">
    <property type="nucleotide sequence ID" value="NZ_LMTR01000075.1"/>
</dbReference>
<feature type="transmembrane region" description="Helical" evidence="2">
    <location>
        <begin position="86"/>
        <end position="105"/>
    </location>
</feature>
<reference evidence="3 4" key="1">
    <citation type="submission" date="2015-10" db="EMBL/GenBank/DDBJ databases">
        <title>Transcriptomic analysis of a linuron degrading triple-species bacterial consortium.</title>
        <authorList>
            <person name="Albers P."/>
        </authorList>
    </citation>
    <scope>NUCLEOTIDE SEQUENCE [LARGE SCALE GENOMIC DNA]</scope>
    <source>
        <strain evidence="3 4">WDL6</strain>
    </source>
</reference>
<dbReference type="OrthoDB" id="7927289at2"/>
<evidence type="ECO:0000313" key="4">
    <source>
        <dbReference type="Proteomes" id="UP000059074"/>
    </source>
</evidence>
<feature type="transmembrane region" description="Helical" evidence="2">
    <location>
        <begin position="154"/>
        <end position="177"/>
    </location>
</feature>
<accession>A0A109BCR6</accession>
<keyword evidence="4" id="KW-1185">Reference proteome</keyword>
<gene>
    <name evidence="3" type="ORF">APY04_2639</name>
</gene>
<feature type="coiled-coil region" evidence="1">
    <location>
        <begin position="407"/>
        <end position="441"/>
    </location>
</feature>
<evidence type="ECO:0000256" key="1">
    <source>
        <dbReference type="SAM" id="Coils"/>
    </source>
</evidence>
<protein>
    <submittedName>
        <fullName evidence="3">Uncharacterized protein</fullName>
    </submittedName>
</protein>
<dbReference type="EMBL" id="LMTR01000075">
    <property type="protein sequence ID" value="KWT65792.1"/>
    <property type="molecule type" value="Genomic_DNA"/>
</dbReference>
<dbReference type="Proteomes" id="UP000059074">
    <property type="component" value="Unassembled WGS sequence"/>
</dbReference>
<dbReference type="AlphaFoldDB" id="A0A109BCR6"/>
<keyword evidence="1" id="KW-0175">Coiled coil</keyword>
<organism evidence="3 4">
    <name type="scientific">Hyphomicrobium sulfonivorans</name>
    <dbReference type="NCBI Taxonomy" id="121290"/>
    <lineage>
        <taxon>Bacteria</taxon>
        <taxon>Pseudomonadati</taxon>
        <taxon>Pseudomonadota</taxon>
        <taxon>Alphaproteobacteria</taxon>
        <taxon>Hyphomicrobiales</taxon>
        <taxon>Hyphomicrobiaceae</taxon>
        <taxon>Hyphomicrobium</taxon>
    </lineage>
</organism>
<keyword evidence="2" id="KW-0472">Membrane</keyword>
<dbReference type="PATRIC" id="fig|121290.4.peg.1953"/>
<evidence type="ECO:0000256" key="2">
    <source>
        <dbReference type="SAM" id="Phobius"/>
    </source>
</evidence>
<feature type="transmembrane region" description="Helical" evidence="2">
    <location>
        <begin position="126"/>
        <end position="148"/>
    </location>
</feature>
<feature type="transmembrane region" description="Helical" evidence="2">
    <location>
        <begin position="55"/>
        <end position="74"/>
    </location>
</feature>
<sequence>MDFSQAVDAVMANPAGYARYVLIAVLVIAATVAMFKVGPRLWRVIEDVFFTNWQLAMLGSAAIALSLAGGWTTWDGMTNFTGEPVLSLMFTFGIHCVMLISAWLIGETFATGMNTVARSGLARVTAPLIVILILGAALLIAGIAVYQYNYGLDTGYVINTLLAGGAVLCLLGLIVVFARTDVIAPYAQALRIMAKNSMLWVMFLATMATSVFFSFDSRFNVVFPQDQRERVSELRATNQVSAIIADIGATIANEEQVQTSSLFQSEGWHKYEDQLDRLASIAQDSSGEIERYFNDQIETRNRSIMEQQERIATAQSGQAGLSSKKTSITDELARLESDRSTLAADHSAAKTELDTRAKAIDAKRVEAMAESKGVEGTLKEGRGPVYRQLIGDLSRMQAAYKIQDDRVKDAKKRLDTADTRIAQIKRELASIDGELAKYKGEQETASQRIGMMQTDTGGEDAAPRVDPGRVLPAFETARAEFRQSPAAERLALVQQRCTQLYSAMYAADVTKQKVAGIDCDPKQASEAAAALFTLQAGVKTFNANCVGGDKLAAQRSTDALFGFAVKCLSDSGLPSQKTDELRGTIAFAEMNRDDRAHRFVVSWNAFQDGNRLAYLALAIAIGIDSLIFMTGLFGANAVRSPLADVPTSKGRNSQQLEAIIENALLPDTFDNARAALDAMRPITNADGYMAEVRPELLEPHTRHQVMNVLNAGATISAVAVDAATNRYLVRSELFEFLSIVAKRSFEANRDNVDLAELEKIVGVALLPDLNRNAEIVLSYMQPIDPEKGFTAEINLAEVLDEDRRIVRSTLNAGATLGRVQRAGKDTGYYYIHRDLYKTLARIRARTLSANIAQPRLAQADAPAAIAQQGQHFGGSLTQRAPAIEHMLPDDEFSPTEIREGFVTRLLTAMRIEPAAWNRTPGNALVTAIAANEAFVRARRINTALDSAMRQREDEARTSFDEAYTLMKGKLHGPQAGWDRQMLDDAYHDLAQSWPVLMMLPNGPFETVLRDMVEDLEADAGDGRLTGEQQALFDITRTMLQAFRANNRANETSWRHLQLFLEDMPHAEARLASDDGRTLMN</sequence>
<proteinExistence type="predicted"/>
<feature type="transmembrane region" description="Helical" evidence="2">
    <location>
        <begin position="17"/>
        <end position="35"/>
    </location>
</feature>
<evidence type="ECO:0000313" key="3">
    <source>
        <dbReference type="EMBL" id="KWT65792.1"/>
    </source>
</evidence>
<keyword evidence="2" id="KW-0812">Transmembrane</keyword>
<comment type="caution">
    <text evidence="3">The sequence shown here is derived from an EMBL/GenBank/DDBJ whole genome shotgun (WGS) entry which is preliminary data.</text>
</comment>
<feature type="transmembrane region" description="Helical" evidence="2">
    <location>
        <begin position="198"/>
        <end position="215"/>
    </location>
</feature>
<name>A0A109BCR6_HYPSL</name>